<feature type="chain" id="PRO_5039244428" description="WD40-like Beta Propeller Repeat" evidence="1">
    <location>
        <begin position="25"/>
        <end position="347"/>
    </location>
</feature>
<dbReference type="STRING" id="113562.SAMN04489716_4719"/>
<dbReference type="RefSeq" id="WP_092546611.1">
    <property type="nucleotide sequence ID" value="NZ_BOMJ01000066.1"/>
</dbReference>
<sequence length="347" mass="37081">MRSRIGLAVALAAAVALLAGTVPSSPENALQAGTRITIEQAWPDAERADLRDLTVEPVHFLDATTAVGTVTTGDRVKLLIEKDGISRELRDLPASGDPRFEGMTASGKQLVWAESVNGKPVEIWTVGTDGAKPRLLTADTGNTLFYGNQHDLVLADGRVHWTAGEGDATTQVRSVALTGGAVTVREEKGQWAMSAWPWLTDDTGGQAGKVRMRNLTTGDLVEVPFSGAEWGMCEPVWCRVSVMTGEGTARIDLMHPDGSQRRRVAGTETQAAVNDVAVLDRFEVLSIPGPNSDITGTAALLVHDLETGRDVPLAVAADLAATKDGMLWWSTGDQEIAVWHTLDLRTI</sequence>
<evidence type="ECO:0000313" key="3">
    <source>
        <dbReference type="Proteomes" id="UP000198688"/>
    </source>
</evidence>
<organism evidence="2 3">
    <name type="scientific">Actinoplanes derwentensis</name>
    <dbReference type="NCBI Taxonomy" id="113562"/>
    <lineage>
        <taxon>Bacteria</taxon>
        <taxon>Bacillati</taxon>
        <taxon>Actinomycetota</taxon>
        <taxon>Actinomycetes</taxon>
        <taxon>Micromonosporales</taxon>
        <taxon>Micromonosporaceae</taxon>
        <taxon>Actinoplanes</taxon>
    </lineage>
</organism>
<dbReference type="EMBL" id="LT629758">
    <property type="protein sequence ID" value="SDT59147.1"/>
    <property type="molecule type" value="Genomic_DNA"/>
</dbReference>
<dbReference type="AlphaFoldDB" id="A0A1H2BM51"/>
<accession>A0A1H2BM51</accession>
<evidence type="ECO:0000256" key="1">
    <source>
        <dbReference type="SAM" id="SignalP"/>
    </source>
</evidence>
<name>A0A1H2BM51_9ACTN</name>
<dbReference type="OrthoDB" id="3343876at2"/>
<keyword evidence="3" id="KW-1185">Reference proteome</keyword>
<evidence type="ECO:0000313" key="2">
    <source>
        <dbReference type="EMBL" id="SDT59147.1"/>
    </source>
</evidence>
<feature type="signal peptide" evidence="1">
    <location>
        <begin position="1"/>
        <end position="24"/>
    </location>
</feature>
<gene>
    <name evidence="2" type="ORF">SAMN04489716_4719</name>
</gene>
<dbReference type="SUPFAM" id="SSF69304">
    <property type="entry name" value="Tricorn protease N-terminal domain"/>
    <property type="match status" value="1"/>
</dbReference>
<protein>
    <recommendedName>
        <fullName evidence="4">WD40-like Beta Propeller Repeat</fullName>
    </recommendedName>
</protein>
<reference evidence="2 3" key="1">
    <citation type="submission" date="2016-10" db="EMBL/GenBank/DDBJ databases">
        <authorList>
            <person name="de Groot N.N."/>
        </authorList>
    </citation>
    <scope>NUCLEOTIDE SEQUENCE [LARGE SCALE GENOMIC DNA]</scope>
    <source>
        <strain evidence="2 3">DSM 43941</strain>
    </source>
</reference>
<evidence type="ECO:0008006" key="4">
    <source>
        <dbReference type="Google" id="ProtNLM"/>
    </source>
</evidence>
<dbReference type="Proteomes" id="UP000198688">
    <property type="component" value="Chromosome I"/>
</dbReference>
<keyword evidence="1" id="KW-0732">Signal</keyword>
<proteinExistence type="predicted"/>